<dbReference type="EnsemblMetazoa" id="XM_050660662.1">
    <property type="protein sequence ID" value="XP_050516619.1"/>
    <property type="gene ID" value="LOC126891485"/>
</dbReference>
<name>A0ABM5L2E8_DIAVI</name>
<evidence type="ECO:0000259" key="1">
    <source>
        <dbReference type="Pfam" id="PF13358"/>
    </source>
</evidence>
<sequence>MNYANFKKWLEEHLLCNLPPNSVIVLDNAPYHNTQEDKCPTSASKKCVMQEWLRERNIAYTASMLKPDLYNIIKLHKPRYVKYAIDRIIRAQGHDVFRLPPYDPDLNPIETVWAALKSYVGARNVDFTFTSIQQLSDEFFETFPVEEWKKITDKVIATERELISKEPLIDVVVDRIVINPDEDSVSDDLHFSDS</sequence>
<dbReference type="PANTHER" id="PTHR33939">
    <property type="entry name" value="PROTEIN CBG22215"/>
    <property type="match status" value="1"/>
</dbReference>
<dbReference type="InterPro" id="IPR036397">
    <property type="entry name" value="RNaseH_sf"/>
</dbReference>
<dbReference type="Gene3D" id="3.30.420.10">
    <property type="entry name" value="Ribonuclease H-like superfamily/Ribonuclease H"/>
    <property type="match status" value="1"/>
</dbReference>
<reference evidence="2" key="1">
    <citation type="submission" date="2025-05" db="UniProtKB">
        <authorList>
            <consortium name="EnsemblMetazoa"/>
        </authorList>
    </citation>
    <scope>IDENTIFICATION</scope>
</reference>
<dbReference type="PANTHER" id="PTHR33939:SF1">
    <property type="entry name" value="DUF4371 DOMAIN-CONTAINING PROTEIN"/>
    <property type="match status" value="1"/>
</dbReference>
<dbReference type="InterPro" id="IPR038717">
    <property type="entry name" value="Tc1-like_DDE_dom"/>
</dbReference>
<dbReference type="Proteomes" id="UP001652700">
    <property type="component" value="Unplaced"/>
</dbReference>
<accession>A0ABM5L2E8</accession>
<feature type="domain" description="Tc1-like transposase DDE" evidence="1">
    <location>
        <begin position="2"/>
        <end position="124"/>
    </location>
</feature>
<proteinExistence type="predicted"/>
<evidence type="ECO:0000313" key="3">
    <source>
        <dbReference type="Proteomes" id="UP001652700"/>
    </source>
</evidence>
<protein>
    <recommendedName>
        <fullName evidence="1">Tc1-like transposase DDE domain-containing protein</fullName>
    </recommendedName>
</protein>
<dbReference type="RefSeq" id="XP_050516619.1">
    <property type="nucleotide sequence ID" value="XM_050660662.1"/>
</dbReference>
<dbReference type="GeneID" id="126891485"/>
<evidence type="ECO:0000313" key="2">
    <source>
        <dbReference type="EnsemblMetazoa" id="XP_050516619.1"/>
    </source>
</evidence>
<keyword evidence="3" id="KW-1185">Reference proteome</keyword>
<dbReference type="Pfam" id="PF13358">
    <property type="entry name" value="DDE_3"/>
    <property type="match status" value="1"/>
</dbReference>
<organism evidence="2 3">
    <name type="scientific">Diabrotica virgifera virgifera</name>
    <name type="common">western corn rootworm</name>
    <dbReference type="NCBI Taxonomy" id="50390"/>
    <lineage>
        <taxon>Eukaryota</taxon>
        <taxon>Metazoa</taxon>
        <taxon>Ecdysozoa</taxon>
        <taxon>Arthropoda</taxon>
        <taxon>Hexapoda</taxon>
        <taxon>Insecta</taxon>
        <taxon>Pterygota</taxon>
        <taxon>Neoptera</taxon>
        <taxon>Endopterygota</taxon>
        <taxon>Coleoptera</taxon>
        <taxon>Polyphaga</taxon>
        <taxon>Cucujiformia</taxon>
        <taxon>Chrysomeloidea</taxon>
        <taxon>Chrysomelidae</taxon>
        <taxon>Galerucinae</taxon>
        <taxon>Diabroticina</taxon>
        <taxon>Diabroticites</taxon>
        <taxon>Diabrotica</taxon>
    </lineage>
</organism>